<evidence type="ECO:0000256" key="2">
    <source>
        <dbReference type="ARBA" id="ARBA00022692"/>
    </source>
</evidence>
<reference evidence="7" key="1">
    <citation type="submission" date="2023-10" db="EMBL/GenBank/DDBJ databases">
        <authorList>
            <person name="Chen Y."/>
            <person name="Shah S."/>
            <person name="Dougan E. K."/>
            <person name="Thang M."/>
            <person name="Chan C."/>
        </authorList>
    </citation>
    <scope>NUCLEOTIDE SEQUENCE [LARGE SCALE GENOMIC DNA]</scope>
</reference>
<dbReference type="InterPro" id="IPR007632">
    <property type="entry name" value="Anoctamin"/>
</dbReference>
<evidence type="ECO:0000259" key="6">
    <source>
        <dbReference type="Pfam" id="PF04547"/>
    </source>
</evidence>
<sequence length="273" mass="31037">MVGRAVDCKTNCHIELEYQILTQFVLHVVTSIGFCVVSSVMILYAIKKEVSAAKLISSSKDSSYESYEPQRIEYTALEVQAKRHVLAKYKYLEWGGSYVEDFLELMLGFAYISIFALVSPTMIVIAALSQLVEFALLMLRMRFITGRPYPHAAEGIGNWKKVIVMIGTVAVFFNGYIAAFVVRPAWFREVRERLLVFLLFASCSLFLRTVMRTAAPELPYDVRVIEDYNSDVLRKLRPVDASMQFERRRCSSRADIALHPNEGSMQRALSSSL</sequence>
<keyword evidence="8" id="KW-1185">Reference proteome</keyword>
<dbReference type="PANTHER" id="PTHR12308:SF73">
    <property type="entry name" value="ANOCTAMIN"/>
    <property type="match status" value="1"/>
</dbReference>
<feature type="transmembrane region" description="Helical" evidence="5">
    <location>
        <begin position="24"/>
        <end position="46"/>
    </location>
</feature>
<dbReference type="Pfam" id="PF04547">
    <property type="entry name" value="Anoctamin"/>
    <property type="match status" value="1"/>
</dbReference>
<dbReference type="Proteomes" id="UP001189429">
    <property type="component" value="Unassembled WGS sequence"/>
</dbReference>
<evidence type="ECO:0000256" key="5">
    <source>
        <dbReference type="SAM" id="Phobius"/>
    </source>
</evidence>
<accession>A0ABN9TQU7</accession>
<evidence type="ECO:0000313" key="7">
    <source>
        <dbReference type="EMBL" id="CAK0848469.1"/>
    </source>
</evidence>
<keyword evidence="3 5" id="KW-1133">Transmembrane helix</keyword>
<keyword evidence="4 5" id="KW-0472">Membrane</keyword>
<evidence type="ECO:0000256" key="4">
    <source>
        <dbReference type="ARBA" id="ARBA00023136"/>
    </source>
</evidence>
<protein>
    <recommendedName>
        <fullName evidence="6">Anoctamin transmembrane domain-containing protein</fullName>
    </recommendedName>
</protein>
<feature type="transmembrane region" description="Helical" evidence="5">
    <location>
        <begin position="194"/>
        <end position="211"/>
    </location>
</feature>
<dbReference type="PANTHER" id="PTHR12308">
    <property type="entry name" value="ANOCTAMIN"/>
    <property type="match status" value="1"/>
</dbReference>
<evidence type="ECO:0000256" key="3">
    <source>
        <dbReference type="ARBA" id="ARBA00022989"/>
    </source>
</evidence>
<organism evidence="7 8">
    <name type="scientific">Prorocentrum cordatum</name>
    <dbReference type="NCBI Taxonomy" id="2364126"/>
    <lineage>
        <taxon>Eukaryota</taxon>
        <taxon>Sar</taxon>
        <taxon>Alveolata</taxon>
        <taxon>Dinophyceae</taxon>
        <taxon>Prorocentrales</taxon>
        <taxon>Prorocentraceae</taxon>
        <taxon>Prorocentrum</taxon>
    </lineage>
</organism>
<proteinExistence type="predicted"/>
<comment type="caution">
    <text evidence="7">The sequence shown here is derived from an EMBL/GenBank/DDBJ whole genome shotgun (WGS) entry which is preliminary data.</text>
</comment>
<comment type="subcellular location">
    <subcellularLocation>
        <location evidence="1">Membrane</location>
        <topology evidence="1">Multi-pass membrane protein</topology>
    </subcellularLocation>
</comment>
<gene>
    <name evidence="7" type="ORF">PCOR1329_LOCUS41402</name>
</gene>
<evidence type="ECO:0000256" key="1">
    <source>
        <dbReference type="ARBA" id="ARBA00004141"/>
    </source>
</evidence>
<feature type="domain" description="Anoctamin transmembrane" evidence="6">
    <location>
        <begin position="9"/>
        <end position="224"/>
    </location>
</feature>
<dbReference type="InterPro" id="IPR049452">
    <property type="entry name" value="Anoctamin_TM"/>
</dbReference>
<keyword evidence="2 5" id="KW-0812">Transmembrane</keyword>
<dbReference type="EMBL" id="CAUYUJ010014983">
    <property type="protein sequence ID" value="CAK0848469.1"/>
    <property type="molecule type" value="Genomic_DNA"/>
</dbReference>
<evidence type="ECO:0000313" key="8">
    <source>
        <dbReference type="Proteomes" id="UP001189429"/>
    </source>
</evidence>
<feature type="transmembrane region" description="Helical" evidence="5">
    <location>
        <begin position="162"/>
        <end position="182"/>
    </location>
</feature>
<name>A0ABN9TQU7_9DINO</name>